<reference evidence="2 3" key="1">
    <citation type="submission" date="2021-06" db="EMBL/GenBank/DDBJ databases">
        <title>Caerostris darwini draft genome.</title>
        <authorList>
            <person name="Kono N."/>
            <person name="Arakawa K."/>
        </authorList>
    </citation>
    <scope>NUCLEOTIDE SEQUENCE [LARGE SCALE GENOMIC DNA]</scope>
</reference>
<dbReference type="PROSITE" id="PS51155">
    <property type="entry name" value="CHIT_BIND_RR_2"/>
    <property type="match status" value="1"/>
</dbReference>
<dbReference type="Pfam" id="PF00379">
    <property type="entry name" value="Chitin_bind_4"/>
    <property type="match status" value="1"/>
</dbReference>
<comment type="caution">
    <text evidence="2">The sequence shown here is derived from an EMBL/GenBank/DDBJ whole genome shotgun (WGS) entry which is preliminary data.</text>
</comment>
<evidence type="ECO:0008006" key="4">
    <source>
        <dbReference type="Google" id="ProtNLM"/>
    </source>
</evidence>
<sequence>MVILWSATCAEEYDGFDDGHDSFEEKEVEPYHFGYEISDQRGKQHRYEHRERDGTVKGSYGFVDDKGVHREVHYVADEFGFRAQVVTNEKGTASDHPADVQLHSLYSPHKDVYVKDVEDHYRP</sequence>
<evidence type="ECO:0000313" key="3">
    <source>
        <dbReference type="Proteomes" id="UP001054837"/>
    </source>
</evidence>
<dbReference type="InterPro" id="IPR050468">
    <property type="entry name" value="Cuticle_Struct_Prot"/>
</dbReference>
<evidence type="ECO:0000256" key="1">
    <source>
        <dbReference type="PROSITE-ProRule" id="PRU00497"/>
    </source>
</evidence>
<dbReference type="GO" id="GO:0008010">
    <property type="term" value="F:structural constituent of chitin-based larval cuticle"/>
    <property type="evidence" value="ECO:0007669"/>
    <property type="project" value="TreeGrafter"/>
</dbReference>
<name>A0AAV4S304_9ARAC</name>
<dbReference type="PANTHER" id="PTHR10380">
    <property type="entry name" value="CUTICLE PROTEIN"/>
    <property type="match status" value="1"/>
</dbReference>
<dbReference type="PRINTS" id="PR00947">
    <property type="entry name" value="CUTICLE"/>
</dbReference>
<evidence type="ECO:0000313" key="2">
    <source>
        <dbReference type="EMBL" id="GIY28543.1"/>
    </source>
</evidence>
<dbReference type="Proteomes" id="UP001054837">
    <property type="component" value="Unassembled WGS sequence"/>
</dbReference>
<keyword evidence="3" id="KW-1185">Reference proteome</keyword>
<organism evidence="2 3">
    <name type="scientific">Caerostris darwini</name>
    <dbReference type="NCBI Taxonomy" id="1538125"/>
    <lineage>
        <taxon>Eukaryota</taxon>
        <taxon>Metazoa</taxon>
        <taxon>Ecdysozoa</taxon>
        <taxon>Arthropoda</taxon>
        <taxon>Chelicerata</taxon>
        <taxon>Arachnida</taxon>
        <taxon>Araneae</taxon>
        <taxon>Araneomorphae</taxon>
        <taxon>Entelegynae</taxon>
        <taxon>Araneoidea</taxon>
        <taxon>Araneidae</taxon>
        <taxon>Caerostris</taxon>
    </lineage>
</organism>
<dbReference type="AlphaFoldDB" id="A0AAV4S304"/>
<dbReference type="PANTHER" id="PTHR10380:SF235">
    <property type="entry name" value="CUTICULAR PROTEIN 73D, ISOFORM B"/>
    <property type="match status" value="1"/>
</dbReference>
<gene>
    <name evidence="2" type="ORF">CDAR_409481</name>
</gene>
<protein>
    <recommendedName>
        <fullName evidence="4">Cuticle protein</fullName>
    </recommendedName>
</protein>
<accession>A0AAV4S304</accession>
<keyword evidence="1" id="KW-0193">Cuticle</keyword>
<dbReference type="EMBL" id="BPLQ01007179">
    <property type="protein sequence ID" value="GIY28543.1"/>
    <property type="molecule type" value="Genomic_DNA"/>
</dbReference>
<dbReference type="GO" id="GO:0062129">
    <property type="term" value="C:chitin-based extracellular matrix"/>
    <property type="evidence" value="ECO:0007669"/>
    <property type="project" value="TreeGrafter"/>
</dbReference>
<proteinExistence type="predicted"/>
<dbReference type="InterPro" id="IPR000618">
    <property type="entry name" value="Insect_cuticle"/>
</dbReference>